<keyword evidence="6" id="KW-1185">Reference proteome</keyword>
<dbReference type="Pfam" id="PF13424">
    <property type="entry name" value="TPR_12"/>
    <property type="match status" value="1"/>
</dbReference>
<proteinExistence type="predicted"/>
<dbReference type="Gene3D" id="1.25.40.10">
    <property type="entry name" value="Tetratricopeptide repeat domain"/>
    <property type="match status" value="1"/>
</dbReference>
<dbReference type="OrthoDB" id="129043at2"/>
<keyword evidence="4" id="KW-0732">Signal</keyword>
<dbReference type="AlphaFoldDB" id="A0A2P8EZ13"/>
<keyword evidence="2 3" id="KW-0802">TPR repeat</keyword>
<feature type="repeat" description="TPR" evidence="3">
    <location>
        <begin position="38"/>
        <end position="71"/>
    </location>
</feature>
<dbReference type="PROSITE" id="PS51257">
    <property type="entry name" value="PROKAR_LIPOPROTEIN"/>
    <property type="match status" value="1"/>
</dbReference>
<dbReference type="Proteomes" id="UP000242133">
    <property type="component" value="Unassembled WGS sequence"/>
</dbReference>
<evidence type="ECO:0000313" key="6">
    <source>
        <dbReference type="Proteomes" id="UP000242133"/>
    </source>
</evidence>
<name>A0A2P8EZ13_9GAMM</name>
<dbReference type="PANTHER" id="PTHR44858">
    <property type="entry name" value="TETRATRICOPEPTIDE REPEAT PROTEIN 6"/>
    <property type="match status" value="1"/>
</dbReference>
<feature type="signal peptide" evidence="4">
    <location>
        <begin position="1"/>
        <end position="22"/>
    </location>
</feature>
<evidence type="ECO:0000313" key="5">
    <source>
        <dbReference type="EMBL" id="PSL14703.1"/>
    </source>
</evidence>
<evidence type="ECO:0000256" key="4">
    <source>
        <dbReference type="SAM" id="SignalP"/>
    </source>
</evidence>
<evidence type="ECO:0000256" key="3">
    <source>
        <dbReference type="PROSITE-ProRule" id="PRU00339"/>
    </source>
</evidence>
<dbReference type="RefSeq" id="WP_106591345.1">
    <property type="nucleotide sequence ID" value="NZ_PYGI01000007.1"/>
</dbReference>
<dbReference type="NCBIfam" id="TIGR02521">
    <property type="entry name" value="type_IV_pilW"/>
    <property type="match status" value="1"/>
</dbReference>
<accession>A0A2P8EZ13</accession>
<protein>
    <submittedName>
        <fullName evidence="5">Type IV pilus assembly protein PilF</fullName>
    </submittedName>
</protein>
<organism evidence="5 6">
    <name type="scientific">Marinobacterium halophilum</name>
    <dbReference type="NCBI Taxonomy" id="267374"/>
    <lineage>
        <taxon>Bacteria</taxon>
        <taxon>Pseudomonadati</taxon>
        <taxon>Pseudomonadota</taxon>
        <taxon>Gammaproteobacteria</taxon>
        <taxon>Oceanospirillales</taxon>
        <taxon>Oceanospirillaceae</taxon>
        <taxon>Marinobacterium</taxon>
    </lineage>
</organism>
<evidence type="ECO:0000256" key="1">
    <source>
        <dbReference type="ARBA" id="ARBA00022737"/>
    </source>
</evidence>
<dbReference type="InterPro" id="IPR019734">
    <property type="entry name" value="TPR_rpt"/>
</dbReference>
<dbReference type="SUPFAM" id="SSF48452">
    <property type="entry name" value="TPR-like"/>
    <property type="match status" value="1"/>
</dbReference>
<dbReference type="InterPro" id="IPR050498">
    <property type="entry name" value="Ycf3"/>
</dbReference>
<dbReference type="InterPro" id="IPR013360">
    <property type="entry name" value="Pilus_4_PilW"/>
</dbReference>
<dbReference type="SMART" id="SM00028">
    <property type="entry name" value="TPR"/>
    <property type="match status" value="5"/>
</dbReference>
<evidence type="ECO:0000256" key="2">
    <source>
        <dbReference type="ARBA" id="ARBA00022803"/>
    </source>
</evidence>
<comment type="caution">
    <text evidence="5">The sequence shown here is derived from an EMBL/GenBank/DDBJ whole genome shotgun (WGS) entry which is preliminary data.</text>
</comment>
<gene>
    <name evidence="5" type="ORF">CLV44_107154</name>
</gene>
<feature type="repeat" description="TPR" evidence="3">
    <location>
        <begin position="142"/>
        <end position="175"/>
    </location>
</feature>
<keyword evidence="1" id="KW-0677">Repeat</keyword>
<feature type="repeat" description="TPR" evidence="3">
    <location>
        <begin position="72"/>
        <end position="105"/>
    </location>
</feature>
<dbReference type="PANTHER" id="PTHR44858:SF1">
    <property type="entry name" value="UDP-N-ACETYLGLUCOSAMINE--PEPTIDE N-ACETYLGLUCOSAMINYLTRANSFERASE SPINDLY-RELATED"/>
    <property type="match status" value="1"/>
</dbReference>
<dbReference type="EMBL" id="PYGI01000007">
    <property type="protein sequence ID" value="PSL14703.1"/>
    <property type="molecule type" value="Genomic_DNA"/>
</dbReference>
<feature type="chain" id="PRO_5015107552" evidence="4">
    <location>
        <begin position="23"/>
        <end position="259"/>
    </location>
</feature>
<sequence>MKGFSLVSLLLAAALVSGCASQSTGSVGAQRGESEEAVEAYTGLGLQYLQAGNTVNAKMSLQRALSINDDYAPAYNAMALVFQVEQEYGLAEDYFRKAIAADADSAMVHNNFGAFLFARQRYQEACEELNRATLDPFYQQRAQAFENLGRCYALLDRHDDAIGAFKRALAINGNRPVALVELSAQLLRQNDHAMASRYFERFRQLVDNRQVEHYPKSLWLGIQLARLDRNVSRAATYALLLKNMFPQSEEYRLYKESAQ</sequence>
<reference evidence="5 6" key="1">
    <citation type="submission" date="2018-03" db="EMBL/GenBank/DDBJ databases">
        <title>Genomic Encyclopedia of Archaeal and Bacterial Type Strains, Phase II (KMG-II): from individual species to whole genera.</title>
        <authorList>
            <person name="Goeker M."/>
        </authorList>
    </citation>
    <scope>NUCLEOTIDE SEQUENCE [LARGE SCALE GENOMIC DNA]</scope>
    <source>
        <strain evidence="5 6">DSM 17586</strain>
    </source>
</reference>
<dbReference type="InterPro" id="IPR011990">
    <property type="entry name" value="TPR-like_helical_dom_sf"/>
</dbReference>
<dbReference type="Pfam" id="PF13181">
    <property type="entry name" value="TPR_8"/>
    <property type="match status" value="1"/>
</dbReference>
<dbReference type="PROSITE" id="PS50005">
    <property type="entry name" value="TPR"/>
    <property type="match status" value="3"/>
</dbReference>